<dbReference type="Gene3D" id="1.10.287.950">
    <property type="entry name" value="Methyl-accepting chemotaxis protein"/>
    <property type="match status" value="1"/>
</dbReference>
<evidence type="ECO:0000256" key="4">
    <source>
        <dbReference type="SAM" id="Phobius"/>
    </source>
</evidence>
<dbReference type="HOGENOM" id="CLU_000445_107_18_9"/>
<sequence length="369" mass="39817">MWWYRLGAAGIAMAVAGAIVGGLTYFGYWQYVADPYIGGGALLFLAVVLGLSVSGSNSRTLNRFRDKMLQAADGDLSVRIDVEREDEWGELFRTFNRLLDRFDQTFQAATEVSEQVQRTAKELAEHAQEYAASTASAAETANEMATTVGNVAALAEDVVRHSRQATEIAVNGEHVIETVRNQMGSINRTNAEAAKNVLAFGKRAHQITEFVGAITHIADQTNLLALNAAIEAARAGEHGRGFAVVADEIRKLAEQSARTADEILVIAKEIETEAETANKNMKNNLKTIAEGVRLTRETTEAFTGITGAVQGLARQAQEVATATGQLGLGIQNLSAVTQENTAMVQEMSALADSLSRMTQTLNKRIQSVQ</sequence>
<dbReference type="AlphaFoldDB" id="B1I3M8"/>
<reference evidence="8" key="1">
    <citation type="submission" date="2007-10" db="EMBL/GenBank/DDBJ databases">
        <title>Complete sequence of chromosome of Desulforudis audaxviator MP104C.</title>
        <authorList>
            <person name="Copeland A."/>
            <person name="Lucas S."/>
            <person name="Lapidus A."/>
            <person name="Barry K."/>
            <person name="Glavina del Rio T."/>
            <person name="Dalin E."/>
            <person name="Tice H."/>
            <person name="Bruce D."/>
            <person name="Pitluck S."/>
            <person name="Lowry S.R."/>
            <person name="Larimer F."/>
            <person name="Land M.L."/>
            <person name="Hauser L."/>
            <person name="Kyrpides N."/>
            <person name="Ivanova N.N."/>
            <person name="Richardson P."/>
        </authorList>
    </citation>
    <scope>NUCLEOTIDE SEQUENCE [LARGE SCALE GENOMIC DNA]</scope>
    <source>
        <strain evidence="8">MP104C</strain>
    </source>
</reference>
<evidence type="ECO:0000259" key="6">
    <source>
        <dbReference type="PROSITE" id="PS50885"/>
    </source>
</evidence>
<evidence type="ECO:0000313" key="8">
    <source>
        <dbReference type="Proteomes" id="UP000008544"/>
    </source>
</evidence>
<dbReference type="GO" id="GO:0016020">
    <property type="term" value="C:membrane"/>
    <property type="evidence" value="ECO:0007669"/>
    <property type="project" value="InterPro"/>
</dbReference>
<feature type="transmembrane region" description="Helical" evidence="4">
    <location>
        <begin position="35"/>
        <end position="55"/>
    </location>
</feature>
<dbReference type="GO" id="GO:0007165">
    <property type="term" value="P:signal transduction"/>
    <property type="evidence" value="ECO:0007669"/>
    <property type="project" value="UniProtKB-KW"/>
</dbReference>
<dbReference type="RefSeq" id="WP_012302175.1">
    <property type="nucleotide sequence ID" value="NC_010424.1"/>
</dbReference>
<dbReference type="EMBL" id="CP000860">
    <property type="protein sequence ID" value="ACA59589.1"/>
    <property type="molecule type" value="Genomic_DNA"/>
</dbReference>
<name>B1I3M8_DESAP</name>
<feature type="domain" description="HAMP" evidence="6">
    <location>
        <begin position="55"/>
        <end position="107"/>
    </location>
</feature>
<dbReference type="SMART" id="SM00283">
    <property type="entry name" value="MA"/>
    <property type="match status" value="1"/>
</dbReference>
<protein>
    <submittedName>
        <fullName evidence="7">Methyl-accepting chemotaxis sensory transducer</fullName>
    </submittedName>
</protein>
<accession>B1I3M8</accession>
<evidence type="ECO:0000259" key="5">
    <source>
        <dbReference type="PROSITE" id="PS50111"/>
    </source>
</evidence>
<keyword evidence="4" id="KW-0472">Membrane</keyword>
<dbReference type="InterPro" id="IPR003660">
    <property type="entry name" value="HAMP_dom"/>
</dbReference>
<keyword evidence="1 3" id="KW-0807">Transducer</keyword>
<dbReference type="CDD" id="cd11386">
    <property type="entry name" value="MCP_signal"/>
    <property type="match status" value="1"/>
</dbReference>
<dbReference type="PROSITE" id="PS50111">
    <property type="entry name" value="CHEMOTAXIS_TRANSDUC_2"/>
    <property type="match status" value="1"/>
</dbReference>
<evidence type="ECO:0000256" key="3">
    <source>
        <dbReference type="PROSITE-ProRule" id="PRU00284"/>
    </source>
</evidence>
<dbReference type="SUPFAM" id="SSF58104">
    <property type="entry name" value="Methyl-accepting chemotaxis protein (MCP) signaling domain"/>
    <property type="match status" value="1"/>
</dbReference>
<gene>
    <name evidence="7" type="ordered locus">Daud_1077</name>
</gene>
<feature type="domain" description="Methyl-accepting transducer" evidence="5">
    <location>
        <begin position="105"/>
        <end position="355"/>
    </location>
</feature>
<keyword evidence="4" id="KW-0812">Transmembrane</keyword>
<dbReference type="CDD" id="cd06225">
    <property type="entry name" value="HAMP"/>
    <property type="match status" value="1"/>
</dbReference>
<proteinExistence type="inferred from homology"/>
<evidence type="ECO:0000256" key="1">
    <source>
        <dbReference type="ARBA" id="ARBA00023224"/>
    </source>
</evidence>
<dbReference type="eggNOG" id="COG0840">
    <property type="taxonomic scope" value="Bacteria"/>
</dbReference>
<dbReference type="PROSITE" id="PS50885">
    <property type="entry name" value="HAMP"/>
    <property type="match status" value="1"/>
</dbReference>
<dbReference type="InterPro" id="IPR004089">
    <property type="entry name" value="MCPsignal_dom"/>
</dbReference>
<comment type="similarity">
    <text evidence="2">Belongs to the methyl-accepting chemotaxis (MCP) protein family.</text>
</comment>
<evidence type="ECO:0000256" key="2">
    <source>
        <dbReference type="ARBA" id="ARBA00029447"/>
    </source>
</evidence>
<feature type="transmembrane region" description="Helical" evidence="4">
    <location>
        <begin position="7"/>
        <end position="29"/>
    </location>
</feature>
<dbReference type="SMART" id="SM00304">
    <property type="entry name" value="HAMP"/>
    <property type="match status" value="2"/>
</dbReference>
<dbReference type="PANTHER" id="PTHR32089:SF112">
    <property type="entry name" value="LYSOZYME-LIKE PROTEIN-RELATED"/>
    <property type="match status" value="1"/>
</dbReference>
<keyword evidence="4" id="KW-1133">Transmembrane helix</keyword>
<keyword evidence="8" id="KW-1185">Reference proteome</keyword>
<organism evidence="7 8">
    <name type="scientific">Desulforudis audaxviator (strain MP104C)</name>
    <dbReference type="NCBI Taxonomy" id="477974"/>
    <lineage>
        <taxon>Bacteria</taxon>
        <taxon>Bacillati</taxon>
        <taxon>Bacillota</taxon>
        <taxon>Clostridia</taxon>
        <taxon>Thermoanaerobacterales</taxon>
        <taxon>Candidatus Desulforudaceae</taxon>
        <taxon>Candidatus Desulforudis</taxon>
    </lineage>
</organism>
<dbReference type="OrthoDB" id="1790929at2"/>
<reference evidence="7 8" key="2">
    <citation type="journal article" date="2008" name="Science">
        <title>Environmental genomics reveals a single-species ecosystem deep within Earth.</title>
        <authorList>
            <person name="Chivian D."/>
            <person name="Brodie E.L."/>
            <person name="Alm E.J."/>
            <person name="Culley D.E."/>
            <person name="Dehal P.S."/>
            <person name="Desantis T.Z."/>
            <person name="Gihring T.M."/>
            <person name="Lapidus A."/>
            <person name="Lin L.H."/>
            <person name="Lowry S.R."/>
            <person name="Moser D.P."/>
            <person name="Richardson P.M."/>
            <person name="Southam G."/>
            <person name="Wanger G."/>
            <person name="Pratt L.M."/>
            <person name="Andersen G.L."/>
            <person name="Hazen T.C."/>
            <person name="Brockman F.J."/>
            <person name="Arkin A.P."/>
            <person name="Onstott T.C."/>
        </authorList>
    </citation>
    <scope>NUCLEOTIDE SEQUENCE [LARGE SCALE GENOMIC DNA]</scope>
    <source>
        <strain evidence="7 8">MP104C</strain>
    </source>
</reference>
<dbReference type="STRING" id="477974.Daud_1077"/>
<dbReference type="Proteomes" id="UP000008544">
    <property type="component" value="Chromosome"/>
</dbReference>
<dbReference type="PANTHER" id="PTHR32089">
    <property type="entry name" value="METHYL-ACCEPTING CHEMOTAXIS PROTEIN MCPB"/>
    <property type="match status" value="1"/>
</dbReference>
<dbReference type="KEGG" id="dau:Daud_1077"/>
<evidence type="ECO:0000313" key="7">
    <source>
        <dbReference type="EMBL" id="ACA59589.1"/>
    </source>
</evidence>
<dbReference type="Pfam" id="PF00015">
    <property type="entry name" value="MCPsignal"/>
    <property type="match status" value="1"/>
</dbReference>
<dbReference type="Pfam" id="PF00672">
    <property type="entry name" value="HAMP"/>
    <property type="match status" value="1"/>
</dbReference>